<dbReference type="CDD" id="cd05387">
    <property type="entry name" value="BY-kinase"/>
    <property type="match status" value="1"/>
</dbReference>
<gene>
    <name evidence="20" type="ORF">ACFQS8_15050</name>
</gene>
<keyword evidence="10" id="KW-0418">Kinase</keyword>
<evidence type="ECO:0000256" key="16">
    <source>
        <dbReference type="SAM" id="Coils"/>
    </source>
</evidence>
<feature type="domain" description="AAA" evidence="19">
    <location>
        <begin position="535"/>
        <end position="693"/>
    </location>
</feature>
<comment type="similarity">
    <text evidence="2">Belongs to the CpsD/CapB family.</text>
</comment>
<dbReference type="InterPro" id="IPR025669">
    <property type="entry name" value="AAA_dom"/>
</dbReference>
<comment type="caution">
    <text evidence="20">The sequence shown here is derived from an EMBL/GenBank/DDBJ whole genome shotgun (WGS) entry which is preliminary data.</text>
</comment>
<keyword evidence="21" id="KW-1185">Reference proteome</keyword>
<dbReference type="InterPro" id="IPR005702">
    <property type="entry name" value="Wzc-like_C"/>
</dbReference>
<reference evidence="21" key="1">
    <citation type="journal article" date="2019" name="Int. J. Syst. Evol. Microbiol.">
        <title>The Global Catalogue of Microorganisms (GCM) 10K type strain sequencing project: providing services to taxonomists for standard genome sequencing and annotation.</title>
        <authorList>
            <consortium name="The Broad Institute Genomics Platform"/>
            <consortium name="The Broad Institute Genome Sequencing Center for Infectious Disease"/>
            <person name="Wu L."/>
            <person name="Ma J."/>
        </authorList>
    </citation>
    <scope>NUCLEOTIDE SEQUENCE [LARGE SCALE GENOMIC DNA]</scope>
    <source>
        <strain evidence="21">CCUG 51308</strain>
    </source>
</reference>
<comment type="subcellular location">
    <subcellularLocation>
        <location evidence="1">Cell inner membrane</location>
        <topology evidence="1">Multi-pass membrane protein</topology>
    </subcellularLocation>
</comment>
<keyword evidence="9" id="KW-0547">Nucleotide-binding</keyword>
<comment type="similarity">
    <text evidence="3">Belongs to the etk/wzc family.</text>
</comment>
<keyword evidence="12 17" id="KW-1133">Transmembrane helix</keyword>
<dbReference type="Pfam" id="PF02706">
    <property type="entry name" value="Wzz"/>
    <property type="match status" value="1"/>
</dbReference>
<evidence type="ECO:0000256" key="3">
    <source>
        <dbReference type="ARBA" id="ARBA00008883"/>
    </source>
</evidence>
<dbReference type="PANTHER" id="PTHR32309">
    <property type="entry name" value="TYROSINE-PROTEIN KINASE"/>
    <property type="match status" value="1"/>
</dbReference>
<evidence type="ECO:0000256" key="15">
    <source>
        <dbReference type="ARBA" id="ARBA00051245"/>
    </source>
</evidence>
<evidence type="ECO:0000259" key="18">
    <source>
        <dbReference type="Pfam" id="PF02706"/>
    </source>
</evidence>
<evidence type="ECO:0000256" key="5">
    <source>
        <dbReference type="ARBA" id="ARBA00022475"/>
    </source>
</evidence>
<evidence type="ECO:0000256" key="14">
    <source>
        <dbReference type="ARBA" id="ARBA00023137"/>
    </source>
</evidence>
<evidence type="ECO:0000256" key="8">
    <source>
        <dbReference type="ARBA" id="ARBA00022692"/>
    </source>
</evidence>
<name>A0ABW2IQ17_9PROT</name>
<evidence type="ECO:0000256" key="6">
    <source>
        <dbReference type="ARBA" id="ARBA00022519"/>
    </source>
</evidence>
<organism evidence="20 21">
    <name type="scientific">Hirschia litorea</name>
    <dbReference type="NCBI Taxonomy" id="1199156"/>
    <lineage>
        <taxon>Bacteria</taxon>
        <taxon>Pseudomonadati</taxon>
        <taxon>Pseudomonadota</taxon>
        <taxon>Alphaproteobacteria</taxon>
        <taxon>Hyphomonadales</taxon>
        <taxon>Hyphomonadaceae</taxon>
        <taxon>Hirschia</taxon>
    </lineage>
</organism>
<dbReference type="PANTHER" id="PTHR32309:SF13">
    <property type="entry name" value="FERRIC ENTEROBACTIN TRANSPORT PROTEIN FEPE"/>
    <property type="match status" value="1"/>
</dbReference>
<evidence type="ECO:0000256" key="11">
    <source>
        <dbReference type="ARBA" id="ARBA00022840"/>
    </source>
</evidence>
<dbReference type="InterPro" id="IPR050445">
    <property type="entry name" value="Bact_polysacc_biosynth/exp"/>
</dbReference>
<evidence type="ECO:0000256" key="4">
    <source>
        <dbReference type="ARBA" id="ARBA00011903"/>
    </source>
</evidence>
<dbReference type="InterPro" id="IPR003856">
    <property type="entry name" value="LPS_length_determ_N"/>
</dbReference>
<dbReference type="Pfam" id="PF13614">
    <property type="entry name" value="AAA_31"/>
    <property type="match status" value="1"/>
</dbReference>
<dbReference type="InterPro" id="IPR027417">
    <property type="entry name" value="P-loop_NTPase"/>
</dbReference>
<evidence type="ECO:0000259" key="19">
    <source>
        <dbReference type="Pfam" id="PF13614"/>
    </source>
</evidence>
<dbReference type="Proteomes" id="UP001596492">
    <property type="component" value="Unassembled WGS sequence"/>
</dbReference>
<dbReference type="RefSeq" id="WP_382168892.1">
    <property type="nucleotide sequence ID" value="NZ_JBHTBR010000009.1"/>
</dbReference>
<feature type="domain" description="Polysaccharide chain length determinant N-terminal" evidence="18">
    <location>
        <begin position="26"/>
        <end position="111"/>
    </location>
</feature>
<keyword evidence="5" id="KW-1003">Cell membrane</keyword>
<feature type="transmembrane region" description="Helical" evidence="17">
    <location>
        <begin position="39"/>
        <end position="60"/>
    </location>
</feature>
<evidence type="ECO:0000313" key="20">
    <source>
        <dbReference type="EMBL" id="MFC7292940.1"/>
    </source>
</evidence>
<evidence type="ECO:0000256" key="12">
    <source>
        <dbReference type="ARBA" id="ARBA00022989"/>
    </source>
</evidence>
<keyword evidence="8 17" id="KW-0812">Transmembrane</keyword>
<accession>A0ABW2IQ17</accession>
<evidence type="ECO:0000256" key="9">
    <source>
        <dbReference type="ARBA" id="ARBA00022741"/>
    </source>
</evidence>
<evidence type="ECO:0000313" key="21">
    <source>
        <dbReference type="Proteomes" id="UP001596492"/>
    </source>
</evidence>
<evidence type="ECO:0000256" key="2">
    <source>
        <dbReference type="ARBA" id="ARBA00007316"/>
    </source>
</evidence>
<dbReference type="EC" id="2.7.10.2" evidence="4"/>
<keyword evidence="14" id="KW-0829">Tyrosine-protein kinase</keyword>
<comment type="catalytic activity">
    <reaction evidence="15">
        <text>L-tyrosyl-[protein] + ATP = O-phospho-L-tyrosyl-[protein] + ADP + H(+)</text>
        <dbReference type="Rhea" id="RHEA:10596"/>
        <dbReference type="Rhea" id="RHEA-COMP:10136"/>
        <dbReference type="Rhea" id="RHEA-COMP:20101"/>
        <dbReference type="ChEBI" id="CHEBI:15378"/>
        <dbReference type="ChEBI" id="CHEBI:30616"/>
        <dbReference type="ChEBI" id="CHEBI:46858"/>
        <dbReference type="ChEBI" id="CHEBI:61978"/>
        <dbReference type="ChEBI" id="CHEBI:456216"/>
        <dbReference type="EC" id="2.7.10.2"/>
    </reaction>
</comment>
<evidence type="ECO:0000256" key="10">
    <source>
        <dbReference type="ARBA" id="ARBA00022777"/>
    </source>
</evidence>
<evidence type="ECO:0000256" key="17">
    <source>
        <dbReference type="SAM" id="Phobius"/>
    </source>
</evidence>
<dbReference type="Gene3D" id="3.40.50.300">
    <property type="entry name" value="P-loop containing nucleotide triphosphate hydrolases"/>
    <property type="match status" value="1"/>
</dbReference>
<feature type="transmembrane region" description="Helical" evidence="17">
    <location>
        <begin position="424"/>
        <end position="446"/>
    </location>
</feature>
<evidence type="ECO:0000256" key="1">
    <source>
        <dbReference type="ARBA" id="ARBA00004429"/>
    </source>
</evidence>
<protein>
    <recommendedName>
        <fullName evidence="4">non-specific protein-tyrosine kinase</fullName>
        <ecNumber evidence="4">2.7.10.2</ecNumber>
    </recommendedName>
</protein>
<keyword evidence="7" id="KW-0808">Transferase</keyword>
<feature type="coiled-coil region" evidence="16">
    <location>
        <begin position="334"/>
        <end position="399"/>
    </location>
</feature>
<keyword evidence="16" id="KW-0175">Coiled coil</keyword>
<evidence type="ECO:0000256" key="7">
    <source>
        <dbReference type="ARBA" id="ARBA00022679"/>
    </source>
</evidence>
<evidence type="ECO:0000256" key="13">
    <source>
        <dbReference type="ARBA" id="ARBA00023136"/>
    </source>
</evidence>
<dbReference type="SUPFAM" id="SSF52540">
    <property type="entry name" value="P-loop containing nucleoside triphosphate hydrolases"/>
    <property type="match status" value="1"/>
</dbReference>
<keyword evidence="13 17" id="KW-0472">Membrane</keyword>
<keyword evidence="11" id="KW-0067">ATP-binding</keyword>
<proteinExistence type="inferred from homology"/>
<keyword evidence="6" id="KW-0997">Cell inner membrane</keyword>
<sequence length="727" mass="80820">MNMESGNDTNQSSSVLYLKEEKDEIISIEEIISILFKRMWAIISIAFAILAAVVLFHQFVLKDSYTSTASVSLASNSTNLGNTPGLSNELVQSEIQIIKSELIAKLVVDKLELHTQQEWIYPFVLGEQSEQMNKAVAVKNLLEAISVEPFGRSFVLEIKATTDTAEKSMYIANGVANTYLNWRSSNAVTTSEATTQIQEQRIAELSQELKNKEAELVKIRADSGVLSDGGTSIAEQRIRQAESVYTEARLDYEAAALAFKRASEFGDNWENLLSSGLVERTDVLNVLRNQKITLNRNLTELLTQYGEKHPDVLTRQAEIAELETQLQFEARNIVMSLRSRRDDAQARYQTATQNLDKARHELRVSNSDQVRIGSIEREISTLRAQYDKYVSELNRATDDSAVFEDSAKLVSEAVAPLYSNKKSLAIFLVIGSILGLIGGVGVAVLLETLDDKFYGASSVWANLQKRAVASVPELKTNDINNLERKELRSIGGYALAKPMSAFAESLRVVLSTISNSQHRGKCQVVTVTSSVPNEGKSTLSLSLGRIAAISGQRVLLIDCDVRRRMTAKISGIEVKQGVMHAVKGECDWKDVTLKDQFSDLSIIPATEYVSEDGSDRNVHNLDIPKFEAMIEEIREYFDLVILDGPPVLAVADALGLARVSDTNLMVIRSRFSEKKAVQTAIRQIRSVTPNDNIAIVINRVLKGKLGRISYDESLYYEYAQNNYYKDA</sequence>
<dbReference type="EMBL" id="JBHTBR010000009">
    <property type="protein sequence ID" value="MFC7292940.1"/>
    <property type="molecule type" value="Genomic_DNA"/>
</dbReference>
<feature type="coiled-coil region" evidence="16">
    <location>
        <begin position="195"/>
        <end position="222"/>
    </location>
</feature>